<dbReference type="InParanoid" id="A0A0M9UDR0"/>
<organism evidence="2 4">
    <name type="scientific">Ardenticatena maritima</name>
    <dbReference type="NCBI Taxonomy" id="872965"/>
    <lineage>
        <taxon>Bacteria</taxon>
        <taxon>Bacillati</taxon>
        <taxon>Chloroflexota</taxon>
        <taxon>Ardenticatenia</taxon>
        <taxon>Ardenticatenales</taxon>
        <taxon>Ardenticatenaceae</taxon>
        <taxon>Ardenticatena</taxon>
    </lineage>
</organism>
<dbReference type="EMBL" id="BBZA01000238">
    <property type="protein sequence ID" value="GAP64240.1"/>
    <property type="molecule type" value="Genomic_DNA"/>
</dbReference>
<dbReference type="EMBL" id="LGKN01000004">
    <property type="protein sequence ID" value="KPL88638.1"/>
    <property type="molecule type" value="Genomic_DNA"/>
</dbReference>
<evidence type="ECO:0000313" key="2">
    <source>
        <dbReference type="EMBL" id="GAP64240.1"/>
    </source>
</evidence>
<protein>
    <recommendedName>
        <fullName evidence="6">YtkA-like domain-containing protein</fullName>
    </recommendedName>
</protein>
<name>A0A0M9UDR0_9CHLR</name>
<dbReference type="RefSeq" id="WP_054493959.1">
    <property type="nucleotide sequence ID" value="NZ_BBZA01000238.1"/>
</dbReference>
<evidence type="ECO:0000313" key="5">
    <source>
        <dbReference type="Proteomes" id="UP000050502"/>
    </source>
</evidence>
<evidence type="ECO:0008006" key="6">
    <source>
        <dbReference type="Google" id="ProtNLM"/>
    </source>
</evidence>
<keyword evidence="4" id="KW-1185">Reference proteome</keyword>
<feature type="transmembrane region" description="Helical" evidence="1">
    <location>
        <begin position="147"/>
        <end position="167"/>
    </location>
</feature>
<accession>A0A0M9UDR0</accession>
<evidence type="ECO:0000256" key="1">
    <source>
        <dbReference type="SAM" id="Phobius"/>
    </source>
</evidence>
<reference evidence="2 4" key="1">
    <citation type="journal article" date="2015" name="Genome Announc.">
        <title>Draft Genome Sequence of a Heterotrophic Facultative Anaerobic Thermophilic Bacterium, Ardenticatena maritima Strain 110ST.</title>
        <authorList>
            <person name="Kawaichi S."/>
            <person name="Yoshida T."/>
            <person name="Sako Y."/>
            <person name="Nakamura R."/>
        </authorList>
    </citation>
    <scope>NUCLEOTIDE SEQUENCE [LARGE SCALE GENOMIC DNA]</scope>
    <source>
        <strain evidence="2 4">110S</strain>
    </source>
</reference>
<reference evidence="4" key="3">
    <citation type="submission" date="2015-08" db="EMBL/GenBank/DDBJ databases">
        <title>Draft Genome Sequence of a Heterotrophic Facultative Anaerobic Bacterium Ardenticatena maritima Strain 110S.</title>
        <authorList>
            <person name="Kawaichi S."/>
            <person name="Yoshida T."/>
            <person name="Sako Y."/>
            <person name="Nakamura R."/>
        </authorList>
    </citation>
    <scope>NUCLEOTIDE SEQUENCE [LARGE SCALE GENOMIC DNA]</scope>
    <source>
        <strain evidence="4">110S</strain>
    </source>
</reference>
<proteinExistence type="predicted"/>
<dbReference type="Proteomes" id="UP000037784">
    <property type="component" value="Unassembled WGS sequence"/>
</dbReference>
<dbReference type="AlphaFoldDB" id="A0A0M9UDR0"/>
<evidence type="ECO:0000313" key="4">
    <source>
        <dbReference type="Proteomes" id="UP000037784"/>
    </source>
</evidence>
<sequence length="179" mass="19391">MNHHTPFTRTLWLSIIALVASVLFARPAWAHSGAPIVVVRDMQLGAYLVERLLADPDVGGGTFEAIITVEGSAPPDGTTVRFGGEPLDGASPALVASAERSATDPRTFTATIPFDREGEWRLFLEIAGPAGDERYEWTMRVTPPGGFSLVSLLCLVPFIAAGVLWWWGTKRMDETTTHA</sequence>
<reference evidence="3 5" key="2">
    <citation type="submission" date="2015-07" db="EMBL/GenBank/DDBJ databases">
        <title>Whole genome sequence of Ardenticatena maritima DSM 23922.</title>
        <authorList>
            <person name="Hemp J."/>
            <person name="Ward L.M."/>
            <person name="Pace L.A."/>
            <person name="Fischer W.W."/>
        </authorList>
    </citation>
    <scope>NUCLEOTIDE SEQUENCE [LARGE SCALE GENOMIC DNA]</scope>
    <source>
        <strain evidence="3 5">110S</strain>
    </source>
</reference>
<keyword evidence="1" id="KW-0472">Membrane</keyword>
<dbReference type="STRING" id="872965.SE16_07855"/>
<comment type="caution">
    <text evidence="2">The sequence shown here is derived from an EMBL/GenBank/DDBJ whole genome shotgun (WGS) entry which is preliminary data.</text>
</comment>
<evidence type="ECO:0000313" key="3">
    <source>
        <dbReference type="EMBL" id="KPL88638.1"/>
    </source>
</evidence>
<gene>
    <name evidence="2" type="ORF">ARMA_2663</name>
    <name evidence="3" type="ORF">SE16_07855</name>
</gene>
<keyword evidence="1" id="KW-0812">Transmembrane</keyword>
<dbReference type="Proteomes" id="UP000050502">
    <property type="component" value="Unassembled WGS sequence"/>
</dbReference>
<keyword evidence="1" id="KW-1133">Transmembrane helix</keyword>